<proteinExistence type="predicted"/>
<comment type="caution">
    <text evidence="1">The sequence shown here is derived from an EMBL/GenBank/DDBJ whole genome shotgun (WGS) entry which is preliminary data.</text>
</comment>
<gene>
    <name evidence="1" type="ORF">ONZ43_g7340</name>
</gene>
<sequence length="465" mass="51284">MPADSYSSDDETDGGAPLHPSLVTPDQTHHEGSKSESPSDEEKALVRASANFGSLKDPFAETPDVPQSIPANSYTHRSSFTQPTPSRGNNGFNRFGNVQSANRYRSSTTVVGNPAPRFRPGMAGVPFNSGIPLSDEPDLQFCQQVFASIMTATQYVNVSPGMSSQTQTQLTHILHDISQGFSTATVQLRRQRDEANRAREDEHERYKRATQELEELRKTFENLQALNKALVPQLTHITEREKLLKDHIRDLKEQLRITQKQLETLAAEAGRFHEHHDKVIQDYKEQDEKHFKAMTELKNEVKALRSNARASHAGLYSSPTHPLSINNVADGESDSNSPNAQKLSQEDSAMLLEGLHKTAENRRYKRDSFVPNPQAPAWAPPGQLASSSRPSPQTIAEQQQQQEDSSSANSGEVILYTGHGNQSRAVTPYMGTPAQKQQQRQQNQGGNSSGGGGAPAFIRTPFGIV</sequence>
<organism evidence="1 2">
    <name type="scientific">Nemania bipapillata</name>
    <dbReference type="NCBI Taxonomy" id="110536"/>
    <lineage>
        <taxon>Eukaryota</taxon>
        <taxon>Fungi</taxon>
        <taxon>Dikarya</taxon>
        <taxon>Ascomycota</taxon>
        <taxon>Pezizomycotina</taxon>
        <taxon>Sordariomycetes</taxon>
        <taxon>Xylariomycetidae</taxon>
        <taxon>Xylariales</taxon>
        <taxon>Xylariaceae</taxon>
        <taxon>Nemania</taxon>
    </lineage>
</organism>
<accession>A0ACC2HSB2</accession>
<dbReference type="Proteomes" id="UP001153334">
    <property type="component" value="Unassembled WGS sequence"/>
</dbReference>
<evidence type="ECO:0000313" key="1">
    <source>
        <dbReference type="EMBL" id="KAJ8105659.1"/>
    </source>
</evidence>
<keyword evidence="2" id="KW-1185">Reference proteome</keyword>
<name>A0ACC2HSB2_9PEZI</name>
<protein>
    <submittedName>
        <fullName evidence="1">Uncharacterized protein</fullName>
    </submittedName>
</protein>
<dbReference type="EMBL" id="JAPESX010003126">
    <property type="protein sequence ID" value="KAJ8105659.1"/>
    <property type="molecule type" value="Genomic_DNA"/>
</dbReference>
<reference evidence="1" key="1">
    <citation type="submission" date="2022-11" db="EMBL/GenBank/DDBJ databases">
        <title>Genome Sequence of Nemania bipapillata.</title>
        <authorList>
            <person name="Buettner E."/>
        </authorList>
    </citation>
    <scope>NUCLEOTIDE SEQUENCE</scope>
    <source>
        <strain evidence="1">CP14</strain>
    </source>
</reference>
<evidence type="ECO:0000313" key="2">
    <source>
        <dbReference type="Proteomes" id="UP001153334"/>
    </source>
</evidence>